<organism evidence="1">
    <name type="scientific">Oryza punctata</name>
    <name type="common">Red rice</name>
    <dbReference type="NCBI Taxonomy" id="4537"/>
    <lineage>
        <taxon>Eukaryota</taxon>
        <taxon>Viridiplantae</taxon>
        <taxon>Streptophyta</taxon>
        <taxon>Embryophyta</taxon>
        <taxon>Tracheophyta</taxon>
        <taxon>Spermatophyta</taxon>
        <taxon>Magnoliopsida</taxon>
        <taxon>Liliopsida</taxon>
        <taxon>Poales</taxon>
        <taxon>Poaceae</taxon>
        <taxon>BOP clade</taxon>
        <taxon>Oryzoideae</taxon>
        <taxon>Oryzeae</taxon>
        <taxon>Oryzinae</taxon>
        <taxon>Oryza</taxon>
    </lineage>
</organism>
<dbReference type="EnsemblPlants" id="OPUNC02G30980.1">
    <property type="protein sequence ID" value="OPUNC02G30980.1"/>
    <property type="gene ID" value="OPUNC02G30980"/>
</dbReference>
<evidence type="ECO:0000313" key="1">
    <source>
        <dbReference type="EnsemblPlants" id="OPUNC02G30980.1"/>
    </source>
</evidence>
<dbReference type="OMA" id="HTEANNK"/>
<dbReference type="Gramene" id="OPUNC02G30980.1">
    <property type="protein sequence ID" value="OPUNC02G30980.1"/>
    <property type="gene ID" value="OPUNC02G30980"/>
</dbReference>
<dbReference type="AlphaFoldDB" id="A0A0E0K5K6"/>
<accession>A0A0E0K5K6</accession>
<dbReference type="Proteomes" id="UP000026962">
    <property type="component" value="Chromosome 2"/>
</dbReference>
<proteinExistence type="predicted"/>
<sequence length="200" mass="22540">MADSFCDVSNHDVDDDIHRWLPSEILRDIGIAVSPCEGHCAIIEDLAAHLADVLFGSDVQRTTTQHHVPIGPPPAMTNKYQSYNAPPTMEVRPFICNGGMMLDWAPITPQRLAPEMRMPLLLVATSALALPPPPTKQSDASGTGFFLPHTEAYTNRTSMAPRATKTPHHVKRQQWLSKQQWRRQEEEEASMMMRNNMRSW</sequence>
<protein>
    <submittedName>
        <fullName evidence="1">Uncharacterized protein</fullName>
    </submittedName>
</protein>
<keyword evidence="2" id="KW-1185">Reference proteome</keyword>
<name>A0A0E0K5K6_ORYPU</name>
<reference evidence="1" key="1">
    <citation type="submission" date="2015-04" db="UniProtKB">
        <authorList>
            <consortium name="EnsemblPlants"/>
        </authorList>
    </citation>
    <scope>IDENTIFICATION</scope>
</reference>
<reference evidence="1" key="2">
    <citation type="submission" date="2018-05" db="EMBL/GenBank/DDBJ databases">
        <title>OpunRS2 (Oryza punctata Reference Sequence Version 2).</title>
        <authorList>
            <person name="Zhang J."/>
            <person name="Kudrna D."/>
            <person name="Lee S."/>
            <person name="Talag J."/>
            <person name="Welchert J."/>
            <person name="Wing R.A."/>
        </authorList>
    </citation>
    <scope>NUCLEOTIDE SEQUENCE [LARGE SCALE GENOMIC DNA]</scope>
</reference>
<dbReference type="eggNOG" id="ENOG502R7GG">
    <property type="taxonomic scope" value="Eukaryota"/>
</dbReference>
<dbReference type="HOGENOM" id="CLU_101953_0_0_1"/>
<evidence type="ECO:0000313" key="2">
    <source>
        <dbReference type="Proteomes" id="UP000026962"/>
    </source>
</evidence>